<evidence type="ECO:0000313" key="2">
    <source>
        <dbReference type="EMBL" id="GAA1922686.1"/>
    </source>
</evidence>
<sequence length="65" mass="6581">MTLAHWFGLALAGLMLAFGAVAAVQGLGWVQGPFTGSRSASGFGSALAGLGVALAIVVLQHRERD</sequence>
<name>A0ABP5AXK4_9ACTN</name>
<accession>A0ABP5AXK4</accession>
<keyword evidence="3" id="KW-1185">Reference proteome</keyword>
<keyword evidence="1" id="KW-0812">Transmembrane</keyword>
<evidence type="ECO:0000256" key="1">
    <source>
        <dbReference type="SAM" id="Phobius"/>
    </source>
</evidence>
<organism evidence="2 3">
    <name type="scientific">Nocardioides lentus</name>
    <dbReference type="NCBI Taxonomy" id="338077"/>
    <lineage>
        <taxon>Bacteria</taxon>
        <taxon>Bacillati</taxon>
        <taxon>Actinomycetota</taxon>
        <taxon>Actinomycetes</taxon>
        <taxon>Propionibacteriales</taxon>
        <taxon>Nocardioidaceae</taxon>
        <taxon>Nocardioides</taxon>
    </lineage>
</organism>
<feature type="transmembrane region" description="Helical" evidence="1">
    <location>
        <begin position="39"/>
        <end position="59"/>
    </location>
</feature>
<dbReference type="EMBL" id="BAAAMY010000005">
    <property type="protein sequence ID" value="GAA1922686.1"/>
    <property type="molecule type" value="Genomic_DNA"/>
</dbReference>
<dbReference type="RefSeq" id="WP_344007728.1">
    <property type="nucleotide sequence ID" value="NZ_BAAAMY010000005.1"/>
</dbReference>
<keyword evidence="1" id="KW-1133">Transmembrane helix</keyword>
<dbReference type="Proteomes" id="UP001501612">
    <property type="component" value="Unassembled WGS sequence"/>
</dbReference>
<keyword evidence="1" id="KW-0472">Membrane</keyword>
<protein>
    <submittedName>
        <fullName evidence="2">Uncharacterized protein</fullName>
    </submittedName>
</protein>
<reference evidence="3" key="1">
    <citation type="journal article" date="2019" name="Int. J. Syst. Evol. Microbiol.">
        <title>The Global Catalogue of Microorganisms (GCM) 10K type strain sequencing project: providing services to taxonomists for standard genome sequencing and annotation.</title>
        <authorList>
            <consortium name="The Broad Institute Genomics Platform"/>
            <consortium name="The Broad Institute Genome Sequencing Center for Infectious Disease"/>
            <person name="Wu L."/>
            <person name="Ma J."/>
        </authorList>
    </citation>
    <scope>NUCLEOTIDE SEQUENCE [LARGE SCALE GENOMIC DNA]</scope>
    <source>
        <strain evidence="3">JCM 14046</strain>
    </source>
</reference>
<evidence type="ECO:0000313" key="3">
    <source>
        <dbReference type="Proteomes" id="UP001501612"/>
    </source>
</evidence>
<comment type="caution">
    <text evidence="2">The sequence shown here is derived from an EMBL/GenBank/DDBJ whole genome shotgun (WGS) entry which is preliminary data.</text>
</comment>
<gene>
    <name evidence="2" type="ORF">GCM10009737_25290</name>
</gene>
<proteinExistence type="predicted"/>